<name>A0A5Y2SHI9_SALHO</name>
<reference evidence="1" key="1">
    <citation type="submission" date="2019-07" db="EMBL/GenBank/DDBJ databases">
        <authorList>
            <person name="Ashton P.M."/>
            <person name="Dallman T."/>
            <person name="Nair S."/>
            <person name="De Pinna E."/>
            <person name="Peters T."/>
            <person name="Grant K."/>
        </authorList>
    </citation>
    <scope>NUCLEOTIDE SEQUENCE [LARGE SCALE GENOMIC DNA]</scope>
    <source>
        <strain evidence="1">674345</strain>
    </source>
</reference>
<sequence length="268" mass="31016">MMSYNPTPARQVIIYGDCWPITTAVAHLARSVLSACEYEITYALPALLQQLYRKPQATLVLCLRPREHLFLFYALKQALLDHPVLVISDELFFSDHLVLKVYGGIPAIQQRELTEMLIQIKQGNQWYGGTRRQTMLKLDNFLLYPTPVTGFLEVPQIFNNPKQLMHYMSLLMHREILACGVSPAQQRLLEEVYRGRGRLSALCGRLNARERQIWQDKYRLLVKLGMRNRLRELLHGTRFCMNMQKTIFMAPAKTAYPDQQNDCAPNSC</sequence>
<organism evidence="1">
    <name type="scientific">Salmonella houtenae</name>
    <dbReference type="NCBI Taxonomy" id="59205"/>
    <lineage>
        <taxon>Bacteria</taxon>
        <taxon>Pseudomonadati</taxon>
        <taxon>Pseudomonadota</taxon>
        <taxon>Gammaproteobacteria</taxon>
        <taxon>Enterobacterales</taxon>
        <taxon>Enterobacteriaceae</taxon>
        <taxon>Salmonella</taxon>
    </lineage>
</organism>
<dbReference type="Proteomes" id="UP000839836">
    <property type="component" value="Unassembled WGS sequence"/>
</dbReference>
<evidence type="ECO:0000313" key="1">
    <source>
        <dbReference type="EMBL" id="ECF6075810.1"/>
    </source>
</evidence>
<dbReference type="EMBL" id="AAILSW010000042">
    <property type="protein sequence ID" value="ECF6075810.1"/>
    <property type="molecule type" value="Genomic_DNA"/>
</dbReference>
<proteinExistence type="predicted"/>
<comment type="caution">
    <text evidence="1">The sequence shown here is derived from an EMBL/GenBank/DDBJ whole genome shotgun (WGS) entry which is preliminary data.</text>
</comment>
<protein>
    <submittedName>
        <fullName evidence="1">Transcriptional regulator</fullName>
    </submittedName>
</protein>
<accession>A0A5Y2SHI9</accession>
<gene>
    <name evidence="1" type="ORF">FNH47_17665</name>
</gene>
<dbReference type="AlphaFoldDB" id="A0A5Y2SHI9"/>